<evidence type="ECO:0000313" key="1">
    <source>
        <dbReference type="EMBL" id="KAK7175548.1"/>
    </source>
</evidence>
<evidence type="ECO:0000313" key="2">
    <source>
        <dbReference type="Proteomes" id="UP001364617"/>
    </source>
</evidence>
<gene>
    <name evidence="1" type="ORF">R3I93_002462</name>
</gene>
<organism evidence="1 2">
    <name type="scientific">Phoxinus phoxinus</name>
    <name type="common">Eurasian minnow</name>
    <dbReference type="NCBI Taxonomy" id="58324"/>
    <lineage>
        <taxon>Eukaryota</taxon>
        <taxon>Metazoa</taxon>
        <taxon>Chordata</taxon>
        <taxon>Craniata</taxon>
        <taxon>Vertebrata</taxon>
        <taxon>Euteleostomi</taxon>
        <taxon>Actinopterygii</taxon>
        <taxon>Neopterygii</taxon>
        <taxon>Teleostei</taxon>
        <taxon>Ostariophysi</taxon>
        <taxon>Cypriniformes</taxon>
        <taxon>Leuciscidae</taxon>
        <taxon>Phoxininae</taxon>
        <taxon>Phoxinus</taxon>
    </lineage>
</organism>
<reference evidence="1 2" key="1">
    <citation type="submission" date="2024-02" db="EMBL/GenBank/DDBJ databases">
        <title>Chromosome-level genome assembly of the Eurasian Minnow (Phoxinus phoxinus).</title>
        <authorList>
            <person name="Oriowo T.O."/>
            <person name="Martin S."/>
            <person name="Stange M."/>
            <person name="Chrysostomakis Y."/>
            <person name="Brown T."/>
            <person name="Winkler S."/>
            <person name="Kukowka S."/>
            <person name="Myers E.W."/>
            <person name="Bohne A."/>
        </authorList>
    </citation>
    <scope>NUCLEOTIDE SEQUENCE [LARGE SCALE GENOMIC DNA]</scope>
    <source>
        <strain evidence="1">ZFMK-TIS-60720</strain>
        <tissue evidence="1">Whole Organism</tissue>
    </source>
</reference>
<protein>
    <submittedName>
        <fullName evidence="1">Uncharacterized protein</fullName>
    </submittedName>
</protein>
<dbReference type="EMBL" id="JAYKXH010000002">
    <property type="protein sequence ID" value="KAK7175548.1"/>
    <property type="molecule type" value="Genomic_DNA"/>
</dbReference>
<dbReference type="Proteomes" id="UP001364617">
    <property type="component" value="Unassembled WGS sequence"/>
</dbReference>
<dbReference type="AlphaFoldDB" id="A0AAN9DKS1"/>
<name>A0AAN9DKS1_9TELE</name>
<proteinExistence type="predicted"/>
<accession>A0AAN9DKS1</accession>
<sequence>MQAKNQVVHRREFIQRVAAFMVAAFGFDVQMVERGFRMNPSVQQKHAGTSSTLVHTSIFPHISITRDRTGKVLRY</sequence>
<comment type="caution">
    <text evidence="1">The sequence shown here is derived from an EMBL/GenBank/DDBJ whole genome shotgun (WGS) entry which is preliminary data.</text>
</comment>
<keyword evidence="2" id="KW-1185">Reference proteome</keyword>